<dbReference type="Gene3D" id="1.25.40.10">
    <property type="entry name" value="Tetratricopeptide repeat domain"/>
    <property type="match status" value="1"/>
</dbReference>
<protein>
    <submittedName>
        <fullName evidence="1">Enolase</fullName>
    </submittedName>
</protein>
<dbReference type="SUPFAM" id="SSF48452">
    <property type="entry name" value="TPR-like"/>
    <property type="match status" value="1"/>
</dbReference>
<dbReference type="KEGG" id="vnx:VNE69_04183"/>
<dbReference type="SMART" id="SM00028">
    <property type="entry name" value="TPR"/>
    <property type="match status" value="4"/>
</dbReference>
<dbReference type="InterPro" id="IPR019734">
    <property type="entry name" value="TPR_rpt"/>
</dbReference>
<proteinExistence type="predicted"/>
<name>A0AAX4JBX0_9MICR</name>
<dbReference type="AlphaFoldDB" id="A0AAX4JBX0"/>
<accession>A0AAX4JBX0</accession>
<evidence type="ECO:0000313" key="1">
    <source>
        <dbReference type="EMBL" id="WUR03361.1"/>
    </source>
</evidence>
<dbReference type="Pfam" id="PF13181">
    <property type="entry name" value="TPR_8"/>
    <property type="match status" value="1"/>
</dbReference>
<dbReference type="GeneID" id="90541173"/>
<sequence>MKSWYISLYNSELYNGSLLLAEHFYKLSKCPTAFKYLILNLYQLGYYSKILSILEDISLDDYHIRLIYYKSIIKTNTNPKNQLPKIPSYEILSLENILNFKSVEIFWESLTKKDILKKDLLIKAYKTDTRNIESLYYLIKDEMLTQKEVSSLLDLNEQRDILYQIFLNYENFDFNFATSFFHPIYAFLFSKNLFIEKNKFDLFNISHTSYKLYDKCVFTHLSLSLYFLLIEDFEESKKVLLKCLDFDKQTGQIYLYLGICYSKLRECEKSLSCFNICNKKMICTWKSFYYISFEYQKMTNFDKSRFYYLEGLAVERNIIIQEGYVSLLIFLEDYKEALSYISGILRSKENYKSNNVLLLKCYCHLFLGNIKESREALEKCEKDYKYYCTKGYIEHLTNNIDKACDLYNKSLMIRNNTVVEELMSTASRLNKENEVYNSCTEIFEYLFITSQEIKVI</sequence>
<dbReference type="InterPro" id="IPR011990">
    <property type="entry name" value="TPR-like_helical_dom_sf"/>
</dbReference>
<evidence type="ECO:0000313" key="2">
    <source>
        <dbReference type="Proteomes" id="UP001334084"/>
    </source>
</evidence>
<dbReference type="RefSeq" id="XP_065329506.1">
    <property type="nucleotide sequence ID" value="XM_065473434.1"/>
</dbReference>
<reference evidence="1" key="1">
    <citation type="journal article" date="2024" name="BMC Genomics">
        <title>Functional annotation of a divergent genome using sequence and structure-based similarity.</title>
        <authorList>
            <person name="Svedberg D."/>
            <person name="Winiger R.R."/>
            <person name="Berg A."/>
            <person name="Sharma H."/>
            <person name="Tellgren-Roth C."/>
            <person name="Debrunner-Vossbrinck B.A."/>
            <person name="Vossbrinck C.R."/>
            <person name="Barandun J."/>
        </authorList>
    </citation>
    <scope>NUCLEOTIDE SEQUENCE</scope>
    <source>
        <strain evidence="1">Illinois isolate</strain>
    </source>
</reference>
<organism evidence="1 2">
    <name type="scientific">Vairimorpha necatrix</name>
    <dbReference type="NCBI Taxonomy" id="6039"/>
    <lineage>
        <taxon>Eukaryota</taxon>
        <taxon>Fungi</taxon>
        <taxon>Fungi incertae sedis</taxon>
        <taxon>Microsporidia</taxon>
        <taxon>Nosematidae</taxon>
        <taxon>Vairimorpha</taxon>
    </lineage>
</organism>
<keyword evidence="2" id="KW-1185">Reference proteome</keyword>
<dbReference type="EMBL" id="CP142729">
    <property type="protein sequence ID" value="WUR03361.1"/>
    <property type="molecule type" value="Genomic_DNA"/>
</dbReference>
<dbReference type="Proteomes" id="UP001334084">
    <property type="component" value="Chromosome 4"/>
</dbReference>
<gene>
    <name evidence="1" type="ORF">VNE69_04183</name>
</gene>